<dbReference type="AlphaFoldDB" id="A0A418JIP8"/>
<dbReference type="PRINTS" id="PR00279">
    <property type="entry name" value="BACTRLTOXIN"/>
</dbReference>
<feature type="disulfide bond" evidence="6">
    <location>
        <begin position="88"/>
        <end position="98"/>
    </location>
</feature>
<evidence type="ECO:0000256" key="2">
    <source>
        <dbReference type="ARBA" id="ARBA00022633"/>
    </source>
</evidence>
<dbReference type="InterPro" id="IPR006173">
    <property type="entry name" value="Staph_tox_OB"/>
</dbReference>
<evidence type="ECO:0000256" key="5">
    <source>
        <dbReference type="ARBA" id="ARBA00022861"/>
    </source>
</evidence>
<evidence type="ECO:0000256" key="1">
    <source>
        <dbReference type="ARBA" id="ARBA00008401"/>
    </source>
</evidence>
<evidence type="ECO:0000259" key="8">
    <source>
        <dbReference type="Pfam" id="PF02876"/>
    </source>
</evidence>
<protein>
    <submittedName>
        <fullName evidence="9">Exotoxin</fullName>
    </submittedName>
</protein>
<dbReference type="InterPro" id="IPR016091">
    <property type="entry name" value="SuperAg_toxin_C"/>
</dbReference>
<feature type="domain" description="Staphylococcal/Streptococcal toxin OB-fold" evidence="7">
    <location>
        <begin position="27"/>
        <end position="104"/>
    </location>
</feature>
<sequence>MDEDKIKNLHEKSSLSELALSNALIQYTHPFIQENISTTEIVGGTDLIFRNKGTGGNDLRVKFASKELAESFKDKNVDIYGGSYFHKCEKVSEKTIECLYGGTTLNKDKLETQKSIGINIFIDGSQKPTEFARTKKKNVTLQELDMNVRKILEEKYKIYVKDSNVNKGLIEFDMKTPENYSFDIYDLKGENDFEILKMYEDNKTLNVEDISHIDVYLYSK</sequence>
<dbReference type="InterPro" id="IPR008992">
    <property type="entry name" value="Enterotoxin"/>
</dbReference>
<dbReference type="GO" id="GO:0090729">
    <property type="term" value="F:toxin activity"/>
    <property type="evidence" value="ECO:0007669"/>
    <property type="project" value="UniProtKB-KW"/>
</dbReference>
<evidence type="ECO:0000256" key="4">
    <source>
        <dbReference type="ARBA" id="ARBA00022729"/>
    </source>
</evidence>
<comment type="similarity">
    <text evidence="1">Belongs to the staphylococcal/streptococcal toxin family.</text>
</comment>
<feature type="domain" description="Staphylococcal/Streptococcal toxin beta-grasp" evidence="8">
    <location>
        <begin position="115"/>
        <end position="217"/>
    </location>
</feature>
<dbReference type="PRINTS" id="PR01898">
    <property type="entry name" value="SAGSUPRFAMLY"/>
</dbReference>
<dbReference type="InterPro" id="IPR006123">
    <property type="entry name" value="Toxin_b-grasp_Staph/Strep"/>
</dbReference>
<dbReference type="PROSITE" id="PS00278">
    <property type="entry name" value="STAPH_STREP_TOXIN_2"/>
    <property type="match status" value="1"/>
</dbReference>
<gene>
    <name evidence="9" type="ORF">BUZ57_06950</name>
</gene>
<dbReference type="Pfam" id="PF01123">
    <property type="entry name" value="Stap_Strp_toxin"/>
    <property type="match status" value="1"/>
</dbReference>
<accession>A0A418JIP8</accession>
<dbReference type="InterPro" id="IPR013307">
    <property type="entry name" value="Superantigen_bac"/>
</dbReference>
<proteinExistence type="inferred from homology"/>
<dbReference type="Gene3D" id="3.10.20.120">
    <property type="match status" value="1"/>
</dbReference>
<dbReference type="SUPFAM" id="SSF50203">
    <property type="entry name" value="Bacterial enterotoxins"/>
    <property type="match status" value="1"/>
</dbReference>
<evidence type="ECO:0000259" key="7">
    <source>
        <dbReference type="Pfam" id="PF01123"/>
    </source>
</evidence>
<dbReference type="InterPro" id="IPR006126">
    <property type="entry name" value="Staph/Strept_toxin_CS"/>
</dbReference>
<dbReference type="EMBL" id="QXVO01000018">
    <property type="protein sequence ID" value="RIO45635.1"/>
    <property type="molecule type" value="Genomic_DNA"/>
</dbReference>
<name>A0A418JIP8_STAHY</name>
<keyword evidence="2" id="KW-0766">Superantigen</keyword>
<dbReference type="InterPro" id="IPR006177">
    <property type="entry name" value="Toxin_bac"/>
</dbReference>
<keyword evidence="4" id="KW-0732">Signal</keyword>
<dbReference type="Pfam" id="PF02876">
    <property type="entry name" value="Stap_Strp_tox_C"/>
    <property type="match status" value="1"/>
</dbReference>
<dbReference type="SUPFAM" id="SSF54334">
    <property type="entry name" value="Superantigen toxins, C-terminal domain"/>
    <property type="match status" value="1"/>
</dbReference>
<evidence type="ECO:0000256" key="6">
    <source>
        <dbReference type="PIRSR" id="PIRSR613307-50"/>
    </source>
</evidence>
<comment type="caution">
    <text evidence="9">The sequence shown here is derived from an EMBL/GenBank/DDBJ whole genome shotgun (WGS) entry which is preliminary data.</text>
</comment>
<dbReference type="GO" id="GO:0005576">
    <property type="term" value="C:extracellular region"/>
    <property type="evidence" value="ECO:0007669"/>
    <property type="project" value="InterPro"/>
</dbReference>
<evidence type="ECO:0000313" key="10">
    <source>
        <dbReference type="Proteomes" id="UP000285625"/>
    </source>
</evidence>
<evidence type="ECO:0000256" key="3">
    <source>
        <dbReference type="ARBA" id="ARBA00022656"/>
    </source>
</evidence>
<dbReference type="Gene3D" id="2.40.50.110">
    <property type="match status" value="1"/>
</dbReference>
<evidence type="ECO:0000313" key="9">
    <source>
        <dbReference type="EMBL" id="RIO45635.1"/>
    </source>
</evidence>
<dbReference type="Proteomes" id="UP000285625">
    <property type="component" value="Unassembled WGS sequence"/>
</dbReference>
<reference evidence="9 10" key="1">
    <citation type="journal article" date="2016" name="Front. Microbiol.">
        <title>Comprehensive Phylogenetic Analysis of Bovine Non-aureus Staphylococci Species Based on Whole-Genome Sequencing.</title>
        <authorList>
            <person name="Naushad S."/>
            <person name="Barkema H.W."/>
            <person name="Luby C."/>
            <person name="Condas L.A."/>
            <person name="Nobrega D.B."/>
            <person name="Carson D.A."/>
            <person name="De Buck J."/>
        </authorList>
    </citation>
    <scope>NUCLEOTIDE SEQUENCE [LARGE SCALE GENOMIC DNA]</scope>
    <source>
        <strain evidence="9 10">SNUC 5959</strain>
    </source>
</reference>
<keyword evidence="5" id="KW-0260">Enterotoxin</keyword>
<organism evidence="9 10">
    <name type="scientific">Staphylococcus hyicus</name>
    <dbReference type="NCBI Taxonomy" id="1284"/>
    <lineage>
        <taxon>Bacteria</taxon>
        <taxon>Bacillati</taxon>
        <taxon>Bacillota</taxon>
        <taxon>Bacilli</taxon>
        <taxon>Bacillales</taxon>
        <taxon>Staphylococcaceae</taxon>
        <taxon>Staphylococcus</taxon>
    </lineage>
</organism>
<keyword evidence="6" id="KW-1015">Disulfide bond</keyword>
<keyword evidence="3" id="KW-0800">Toxin</keyword>